<evidence type="ECO:0000259" key="5">
    <source>
        <dbReference type="PROSITE" id="PS50865"/>
    </source>
</evidence>
<evidence type="ECO:0000313" key="6">
    <source>
        <dbReference type="EMBL" id="CAJ1953007.1"/>
    </source>
</evidence>
<dbReference type="EMBL" id="CAKOGP040001814">
    <property type="protein sequence ID" value="CAJ1953007.1"/>
    <property type="molecule type" value="Genomic_DNA"/>
</dbReference>
<keyword evidence="1" id="KW-0479">Metal-binding</keyword>
<evidence type="ECO:0000256" key="2">
    <source>
        <dbReference type="ARBA" id="ARBA00022771"/>
    </source>
</evidence>
<comment type="caution">
    <text evidence="6">The sequence shown here is derived from an EMBL/GenBank/DDBJ whole genome shotgun (WGS) entry which is preliminary data.</text>
</comment>
<sequence>MAHRKINWEEVKKMSALESNHDFTNKLRTLSLVDQQTEIRSLLRSFGTDIEKNDSDPFGNGDQSAIPTLEGRTRARELFSIGGDLPAATFSKSFSPFALACLAGEPAPVKTMIEDVCSKLKQPYSRQNKLKELLDGRETAMRHSPLLLLWSAGKMMMGINKSKYVTISKLLLRAGASPDCQDVVGKTVVHYGAGMMATDITLEIVDVCIEAAKTSHMCGRDVVLKGLHSAELNGKTGVAGGFDADSGRRSVYIRDLDREVWVKVENIELIDDTTKLDLLHGKRIVLAGLKNEAMNGKKGIVGAFDSDAGRHGVYIPEMRKEVWIKKENISVPVDEPALNLSGKNVVLSGLKTASLNGKKGIAGQFDSSSRRLSVFIPEKKKEVCVKIENISIDDSAKKLLSDVQDRLGSVSLHEVVMNDREDCAKLLLEKHNTSIHTKDYDGSGPLQMIVSVGAAMNTKVGRIISSVTRKEAKMAHSAKKAVLNSYCANCNKSLGTDGGMKCSKCKVTLYCGRDCQVKHWKEGGHKQECKLLAAKKEGVQLSRDYIQHHANMELAARIYGPQFRDSFRIPQGVKPGEKFVIKVQANDEDMPLMIYDETRTCQLCYLPNGPGHSEMWREAKNEPAWGGRKTYMKASWTDDDKCIVYPGTAGIKNKYAW</sequence>
<keyword evidence="7" id="KW-1185">Reference proteome</keyword>
<dbReference type="Gene3D" id="6.10.140.2220">
    <property type="match status" value="1"/>
</dbReference>
<gene>
    <name evidence="6" type="ORF">CYCCA115_LOCUS13826</name>
</gene>
<evidence type="ECO:0000313" key="7">
    <source>
        <dbReference type="Proteomes" id="UP001295423"/>
    </source>
</evidence>
<dbReference type="Pfam" id="PF01753">
    <property type="entry name" value="zf-MYND"/>
    <property type="match status" value="1"/>
</dbReference>
<protein>
    <recommendedName>
        <fullName evidence="5">MYND-type domain-containing protein</fullName>
    </recommendedName>
</protein>
<dbReference type="PROSITE" id="PS01360">
    <property type="entry name" value="ZF_MYND_1"/>
    <property type="match status" value="1"/>
</dbReference>
<evidence type="ECO:0000256" key="1">
    <source>
        <dbReference type="ARBA" id="ARBA00022723"/>
    </source>
</evidence>
<dbReference type="SUPFAM" id="SSF144232">
    <property type="entry name" value="HIT/MYND zinc finger-like"/>
    <property type="match status" value="1"/>
</dbReference>
<feature type="domain" description="MYND-type" evidence="5">
    <location>
        <begin position="487"/>
        <end position="529"/>
    </location>
</feature>
<accession>A0AAD2FTC3</accession>
<dbReference type="AlphaFoldDB" id="A0AAD2FTC3"/>
<organism evidence="6 7">
    <name type="scientific">Cylindrotheca closterium</name>
    <dbReference type="NCBI Taxonomy" id="2856"/>
    <lineage>
        <taxon>Eukaryota</taxon>
        <taxon>Sar</taxon>
        <taxon>Stramenopiles</taxon>
        <taxon>Ochrophyta</taxon>
        <taxon>Bacillariophyta</taxon>
        <taxon>Bacillariophyceae</taxon>
        <taxon>Bacillariophycidae</taxon>
        <taxon>Bacillariales</taxon>
        <taxon>Bacillariaceae</taxon>
        <taxon>Cylindrotheca</taxon>
    </lineage>
</organism>
<dbReference type="Gene3D" id="1.25.40.20">
    <property type="entry name" value="Ankyrin repeat-containing domain"/>
    <property type="match status" value="2"/>
</dbReference>
<dbReference type="InterPro" id="IPR002893">
    <property type="entry name" value="Znf_MYND"/>
</dbReference>
<dbReference type="InterPro" id="IPR036770">
    <property type="entry name" value="Ankyrin_rpt-contain_sf"/>
</dbReference>
<reference evidence="6" key="1">
    <citation type="submission" date="2023-08" db="EMBL/GenBank/DDBJ databases">
        <authorList>
            <person name="Audoor S."/>
            <person name="Bilcke G."/>
        </authorList>
    </citation>
    <scope>NUCLEOTIDE SEQUENCE</scope>
</reference>
<evidence type="ECO:0000256" key="3">
    <source>
        <dbReference type="ARBA" id="ARBA00022833"/>
    </source>
</evidence>
<dbReference type="PROSITE" id="PS50865">
    <property type="entry name" value="ZF_MYND_2"/>
    <property type="match status" value="1"/>
</dbReference>
<evidence type="ECO:0000256" key="4">
    <source>
        <dbReference type="PROSITE-ProRule" id="PRU00134"/>
    </source>
</evidence>
<keyword evidence="2 4" id="KW-0863">Zinc-finger</keyword>
<keyword evidence="3" id="KW-0862">Zinc</keyword>
<name>A0AAD2FTC3_9STRA</name>
<dbReference type="SUPFAM" id="SSF48403">
    <property type="entry name" value="Ankyrin repeat"/>
    <property type="match status" value="1"/>
</dbReference>
<dbReference type="Proteomes" id="UP001295423">
    <property type="component" value="Unassembled WGS sequence"/>
</dbReference>
<proteinExistence type="predicted"/>
<dbReference type="GO" id="GO:0008270">
    <property type="term" value="F:zinc ion binding"/>
    <property type="evidence" value="ECO:0007669"/>
    <property type="project" value="UniProtKB-KW"/>
</dbReference>